<dbReference type="EMBL" id="FOMN01000001">
    <property type="protein sequence ID" value="SFD30663.1"/>
    <property type="molecule type" value="Genomic_DNA"/>
</dbReference>
<feature type="compositionally biased region" description="Basic and acidic residues" evidence="1">
    <location>
        <begin position="23"/>
        <end position="34"/>
    </location>
</feature>
<evidence type="ECO:0000256" key="1">
    <source>
        <dbReference type="SAM" id="MobiDB-lite"/>
    </source>
</evidence>
<dbReference type="STRING" id="1505723.SAMN04487792_0242"/>
<gene>
    <name evidence="2" type="ORF">SAMN04487792_0242</name>
</gene>
<organism evidence="2 3">
    <name type="scientific">Lactobacillus bombicola</name>
    <dbReference type="NCBI Taxonomy" id="1505723"/>
    <lineage>
        <taxon>Bacteria</taxon>
        <taxon>Bacillati</taxon>
        <taxon>Bacillota</taxon>
        <taxon>Bacilli</taxon>
        <taxon>Lactobacillales</taxon>
        <taxon>Lactobacillaceae</taxon>
        <taxon>Lactobacillus</taxon>
    </lineage>
</organism>
<feature type="region of interest" description="Disordered" evidence="1">
    <location>
        <begin position="1"/>
        <end position="34"/>
    </location>
</feature>
<feature type="region of interest" description="Disordered" evidence="1">
    <location>
        <begin position="51"/>
        <end position="93"/>
    </location>
</feature>
<dbReference type="Proteomes" id="UP000199599">
    <property type="component" value="Unassembled WGS sequence"/>
</dbReference>
<dbReference type="AlphaFoldDB" id="A0A1I1RGE5"/>
<evidence type="ECO:0000313" key="3">
    <source>
        <dbReference type="Proteomes" id="UP000199599"/>
    </source>
</evidence>
<accession>A0A1I1RGE5</accession>
<sequence length="93" mass="10577">MTDLKDWTYQNGISGMEPNLQARAEHKSQELSANEEKETIAEFKKMLKAAAWSKQGEGEHGRQTHDSQAELAKKYAEQQEKEQQELGNDGLEL</sequence>
<protein>
    <submittedName>
        <fullName evidence="2">Uncharacterized protein</fullName>
    </submittedName>
</protein>
<proteinExistence type="predicted"/>
<feature type="compositionally biased region" description="Basic and acidic residues" evidence="1">
    <location>
        <begin position="56"/>
        <end position="84"/>
    </location>
</feature>
<evidence type="ECO:0000313" key="2">
    <source>
        <dbReference type="EMBL" id="SFD30663.1"/>
    </source>
</evidence>
<reference evidence="3" key="1">
    <citation type="submission" date="2016-10" db="EMBL/GenBank/DDBJ databases">
        <authorList>
            <person name="Varghese N."/>
            <person name="Submissions S."/>
        </authorList>
    </citation>
    <scope>NUCLEOTIDE SEQUENCE [LARGE SCALE GENOMIC DNA]</scope>
    <source>
        <strain evidence="3">R-53102</strain>
    </source>
</reference>
<name>A0A1I1RGE5_9LACO</name>